<protein>
    <submittedName>
        <fullName evidence="1">Uncharacterized protein</fullName>
    </submittedName>
</protein>
<sequence>MGLQITLLTNSALLHLQTCSLEDCKVLATVLLVVCLAMIATGQSCNGTSHISHESTNSKCMVCILITDGSTYRAYLLYYLLH</sequence>
<gene>
    <name evidence="1" type="ORF">GDO78_002070</name>
</gene>
<accession>A0A8J6FW09</accession>
<reference evidence="1" key="1">
    <citation type="thesis" date="2020" institute="ProQuest LLC" country="789 East Eisenhower Parkway, Ann Arbor, MI, USA">
        <title>Comparative Genomics and Chromosome Evolution.</title>
        <authorList>
            <person name="Mudd A.B."/>
        </authorList>
    </citation>
    <scope>NUCLEOTIDE SEQUENCE</scope>
    <source>
        <strain evidence="1">HN-11 Male</strain>
        <tissue evidence="1">Kidney and liver</tissue>
    </source>
</reference>
<proteinExistence type="predicted"/>
<keyword evidence="2" id="KW-1185">Reference proteome</keyword>
<dbReference type="Proteomes" id="UP000770717">
    <property type="component" value="Unassembled WGS sequence"/>
</dbReference>
<dbReference type="AlphaFoldDB" id="A0A8J6FW09"/>
<dbReference type="EMBL" id="WNTK01000001">
    <property type="protein sequence ID" value="KAG9494551.1"/>
    <property type="molecule type" value="Genomic_DNA"/>
</dbReference>
<evidence type="ECO:0000313" key="1">
    <source>
        <dbReference type="EMBL" id="KAG9494551.1"/>
    </source>
</evidence>
<name>A0A8J6FW09_ELECQ</name>
<evidence type="ECO:0000313" key="2">
    <source>
        <dbReference type="Proteomes" id="UP000770717"/>
    </source>
</evidence>
<comment type="caution">
    <text evidence="1">The sequence shown here is derived from an EMBL/GenBank/DDBJ whole genome shotgun (WGS) entry which is preliminary data.</text>
</comment>
<organism evidence="1 2">
    <name type="scientific">Eleutherodactylus coqui</name>
    <name type="common">Puerto Rican coqui</name>
    <dbReference type="NCBI Taxonomy" id="57060"/>
    <lineage>
        <taxon>Eukaryota</taxon>
        <taxon>Metazoa</taxon>
        <taxon>Chordata</taxon>
        <taxon>Craniata</taxon>
        <taxon>Vertebrata</taxon>
        <taxon>Euteleostomi</taxon>
        <taxon>Amphibia</taxon>
        <taxon>Batrachia</taxon>
        <taxon>Anura</taxon>
        <taxon>Neobatrachia</taxon>
        <taxon>Hyloidea</taxon>
        <taxon>Eleutherodactylidae</taxon>
        <taxon>Eleutherodactylinae</taxon>
        <taxon>Eleutherodactylus</taxon>
        <taxon>Eleutherodactylus</taxon>
    </lineage>
</organism>